<proteinExistence type="predicted"/>
<dbReference type="PANTHER" id="PTHR46088:SF1">
    <property type="entry name" value="TUBULIN--TYROSINE LIGASE-LIKE PROTEIN 12"/>
    <property type="match status" value="1"/>
</dbReference>
<sequence length="509" mass="56992">MDQPPSPPLDQPPSPPFHLQNAVTRFNLKTPNLSASSASLILASVQGWHSLQERDMLVAGVAQAVAQANGLLPMVTLTNRRDPRDDDEGGVAEIGDGGGKKKIVIHTDYPLLKTITSENSASTLRHIEFTEDPMLATHWFHIRQEKNFLGVPSHVTINQFPYEGGFVRKDLLPLTIRRHAFGTPGDPRTAPSWWLACFDLSTEFHLFSEEFNRVDSVNLAREAGVLALGNKWVIKESQGTHSKGTKVVSTLKQASDYVSSEANSKNEYVAQQLVENPLLVGGRKFDLRVWIFVRAFSDDPDKFEAYMSKFFHARVSNKVYDRAELDDDEVFLTVSTYKSELEDGVRYTPSRLREKLLEDDKDFDFDALVESIVKLARELFRSLAPSIGRWPRSTAYYGIDVIISKEKEGEGGGYKSSLLEVNYGGDFDSAKETQRQEVAERKRIAAAKPSAPPITPKLLEINYAGDMEQLKKVAEANSSVDEFLEWGDDLAHVLFTDGDLSENERLIKL</sequence>
<dbReference type="GO" id="GO:0005737">
    <property type="term" value="C:cytoplasm"/>
    <property type="evidence" value="ECO:0007669"/>
    <property type="project" value="TreeGrafter"/>
</dbReference>
<dbReference type="SUPFAM" id="SSF56059">
    <property type="entry name" value="Glutathione synthetase ATP-binding domain-like"/>
    <property type="match status" value="1"/>
</dbReference>
<dbReference type="Gene3D" id="3.30.470.20">
    <property type="entry name" value="ATP-grasp fold, B domain"/>
    <property type="match status" value="1"/>
</dbReference>
<reference evidence="2" key="1">
    <citation type="journal article" date="2023" name="Commun. Biol.">
        <title>Genome analysis of Parmales, the sister group of diatoms, reveals the evolutionary specialization of diatoms from phago-mixotrophs to photoautotrophs.</title>
        <authorList>
            <person name="Ban H."/>
            <person name="Sato S."/>
            <person name="Yoshikawa S."/>
            <person name="Yamada K."/>
            <person name="Nakamura Y."/>
            <person name="Ichinomiya M."/>
            <person name="Sato N."/>
            <person name="Blanc-Mathieu R."/>
            <person name="Endo H."/>
            <person name="Kuwata A."/>
            <person name="Ogata H."/>
        </authorList>
    </citation>
    <scope>NUCLEOTIDE SEQUENCE [LARGE SCALE GENOMIC DNA]</scope>
</reference>
<evidence type="ECO:0008006" key="3">
    <source>
        <dbReference type="Google" id="ProtNLM"/>
    </source>
</evidence>
<evidence type="ECO:0000313" key="1">
    <source>
        <dbReference type="EMBL" id="GMI25753.1"/>
    </source>
</evidence>
<organism evidence="1 2">
    <name type="scientific">Triparma columacea</name>
    <dbReference type="NCBI Taxonomy" id="722753"/>
    <lineage>
        <taxon>Eukaryota</taxon>
        <taxon>Sar</taxon>
        <taxon>Stramenopiles</taxon>
        <taxon>Ochrophyta</taxon>
        <taxon>Bolidophyceae</taxon>
        <taxon>Parmales</taxon>
        <taxon>Triparmaceae</taxon>
        <taxon>Triparma</taxon>
    </lineage>
</organism>
<dbReference type="Proteomes" id="UP001165065">
    <property type="component" value="Unassembled WGS sequence"/>
</dbReference>
<accession>A0A9W7G091</accession>
<dbReference type="PROSITE" id="PS51221">
    <property type="entry name" value="TTL"/>
    <property type="match status" value="1"/>
</dbReference>
<gene>
    <name evidence="1" type="ORF">TrCOL_g5320</name>
</gene>
<dbReference type="InterPro" id="IPR027749">
    <property type="entry name" value="TTLL12"/>
</dbReference>
<name>A0A9W7G091_9STRA</name>
<dbReference type="AlphaFoldDB" id="A0A9W7G091"/>
<dbReference type="PANTHER" id="PTHR46088">
    <property type="entry name" value="TUBULIN--TYROSINE LIGASE-LIKE PROTEIN 12"/>
    <property type="match status" value="1"/>
</dbReference>
<keyword evidence="2" id="KW-1185">Reference proteome</keyword>
<evidence type="ECO:0000313" key="2">
    <source>
        <dbReference type="Proteomes" id="UP001165065"/>
    </source>
</evidence>
<dbReference type="EMBL" id="BRYA01000616">
    <property type="protein sequence ID" value="GMI25753.1"/>
    <property type="molecule type" value="Genomic_DNA"/>
</dbReference>
<dbReference type="OrthoDB" id="202962at2759"/>
<comment type="caution">
    <text evidence="1">The sequence shown here is derived from an EMBL/GenBank/DDBJ whole genome shotgun (WGS) entry which is preliminary data.</text>
</comment>
<protein>
    <recommendedName>
        <fullName evidence="3">Tubulin-tyrosine ligase</fullName>
    </recommendedName>
</protein>
<dbReference type="Pfam" id="PF03133">
    <property type="entry name" value="TTL"/>
    <property type="match status" value="1"/>
</dbReference>
<dbReference type="InterPro" id="IPR004344">
    <property type="entry name" value="TTL/TTLL_fam"/>
</dbReference>